<evidence type="ECO:0000313" key="2">
    <source>
        <dbReference type="EMBL" id="MBJ7608516.1"/>
    </source>
</evidence>
<dbReference type="InterPro" id="IPR056362">
    <property type="entry name" value="AtuA-like_ferredoxin_dom"/>
</dbReference>
<proteinExistence type="predicted"/>
<dbReference type="AlphaFoldDB" id="A0A934KFE9"/>
<dbReference type="PANTHER" id="PTHR47708:SF2">
    <property type="entry name" value="SI:CH73-132F6.5"/>
    <property type="match status" value="1"/>
</dbReference>
<feature type="domain" description="AtuA-like ferredoxin-fold" evidence="1">
    <location>
        <begin position="5"/>
        <end position="103"/>
    </location>
</feature>
<sequence length="121" mass="13047">MSREVQLADVARARSGDKGDLANIALFAPNQALYAAFLREVTAQRVRTHFGRFITGDVERFEAANVKALNFVLHEALDGGAARSLRSDPLGKSFGSLLLRMRIALSEEEAASAPPPRSPPG</sequence>
<protein>
    <recommendedName>
        <fullName evidence="1">AtuA-like ferredoxin-fold domain-containing protein</fullName>
    </recommendedName>
</protein>
<reference evidence="2 3" key="1">
    <citation type="submission" date="2020-10" db="EMBL/GenBank/DDBJ databases">
        <title>Ca. Dormibacterota MAGs.</title>
        <authorList>
            <person name="Montgomery K."/>
        </authorList>
    </citation>
    <scope>NUCLEOTIDE SEQUENCE [LARGE SCALE GENOMIC DNA]</scope>
    <source>
        <strain evidence="2">Mitchell_Peninsula_5</strain>
    </source>
</reference>
<gene>
    <name evidence="2" type="ORF">JF887_03665</name>
</gene>
<dbReference type="EMBL" id="JAEKNN010000017">
    <property type="protein sequence ID" value="MBJ7608516.1"/>
    <property type="molecule type" value="Genomic_DNA"/>
</dbReference>
<organism evidence="2 3">
    <name type="scientific">Candidatus Amunia macphersoniae</name>
    <dbReference type="NCBI Taxonomy" id="3127014"/>
    <lineage>
        <taxon>Bacteria</taxon>
        <taxon>Bacillati</taxon>
        <taxon>Candidatus Dormiibacterota</taxon>
        <taxon>Candidatus Dormibacteria</taxon>
        <taxon>Candidatus Aeolococcales</taxon>
        <taxon>Candidatus Aeolococcaceae</taxon>
        <taxon>Candidatus Amunia</taxon>
    </lineage>
</organism>
<dbReference type="Proteomes" id="UP000614410">
    <property type="component" value="Unassembled WGS sequence"/>
</dbReference>
<accession>A0A934KFE9</accession>
<evidence type="ECO:0000259" key="1">
    <source>
        <dbReference type="Pfam" id="PF23544"/>
    </source>
</evidence>
<name>A0A934KFE9_9BACT</name>
<comment type="caution">
    <text evidence="2">The sequence shown here is derived from an EMBL/GenBank/DDBJ whole genome shotgun (WGS) entry which is preliminary data.</text>
</comment>
<evidence type="ECO:0000313" key="3">
    <source>
        <dbReference type="Proteomes" id="UP000614410"/>
    </source>
</evidence>
<dbReference type="PANTHER" id="PTHR47708">
    <property type="match status" value="1"/>
</dbReference>
<dbReference type="Pfam" id="PF23544">
    <property type="entry name" value="AtuA_ferredoxin"/>
    <property type="match status" value="1"/>
</dbReference>